<keyword evidence="2" id="KW-1185">Reference proteome</keyword>
<gene>
    <name evidence="1" type="ORF">BA724_01555</name>
</gene>
<sequence>MYFCDRAFFIQHIGYVLLVVFRHGNIHITINRKYLDERVLFLIISINFIDLKNKSSFYRLSNVSFKHMSLEILLAIFVFHLLMSADTAAIEIS</sequence>
<protein>
    <submittedName>
        <fullName evidence="1">Uncharacterized protein</fullName>
    </submittedName>
</protein>
<name>A0A1E7DR40_9BACI</name>
<organism evidence="1 2">
    <name type="scientific">Domibacillus iocasae</name>
    <dbReference type="NCBI Taxonomy" id="1714016"/>
    <lineage>
        <taxon>Bacteria</taxon>
        <taxon>Bacillati</taxon>
        <taxon>Bacillota</taxon>
        <taxon>Bacilli</taxon>
        <taxon>Bacillales</taxon>
        <taxon>Bacillaceae</taxon>
        <taxon>Domibacillus</taxon>
    </lineage>
</organism>
<comment type="caution">
    <text evidence="1">The sequence shown here is derived from an EMBL/GenBank/DDBJ whole genome shotgun (WGS) entry which is preliminary data.</text>
</comment>
<evidence type="ECO:0000313" key="1">
    <source>
        <dbReference type="EMBL" id="OES45531.1"/>
    </source>
</evidence>
<accession>A0A1E7DR40</accession>
<dbReference type="AlphaFoldDB" id="A0A1E7DR40"/>
<reference evidence="1 2" key="1">
    <citation type="submission" date="2016-06" db="EMBL/GenBank/DDBJ databases">
        <title>Domibacillus iocasae genome sequencing.</title>
        <authorList>
            <person name="Verma A."/>
            <person name="Pal Y."/>
            <person name="Ojha A.K."/>
            <person name="Krishnamurthi S."/>
        </authorList>
    </citation>
    <scope>NUCLEOTIDE SEQUENCE [LARGE SCALE GENOMIC DNA]</scope>
    <source>
        <strain evidence="1 2">DSM 29979</strain>
    </source>
</reference>
<proteinExistence type="predicted"/>
<dbReference type="EMBL" id="MAMP01000012">
    <property type="protein sequence ID" value="OES45531.1"/>
    <property type="molecule type" value="Genomic_DNA"/>
</dbReference>
<dbReference type="Proteomes" id="UP000095658">
    <property type="component" value="Unassembled WGS sequence"/>
</dbReference>
<evidence type="ECO:0000313" key="2">
    <source>
        <dbReference type="Proteomes" id="UP000095658"/>
    </source>
</evidence>